<dbReference type="Pfam" id="PF01029">
    <property type="entry name" value="NusB"/>
    <property type="match status" value="1"/>
</dbReference>
<evidence type="ECO:0000256" key="4">
    <source>
        <dbReference type="ARBA" id="ARBA00023015"/>
    </source>
</evidence>
<name>A0A2G9YJK5_9BACT</name>
<dbReference type="InterPro" id="IPR006027">
    <property type="entry name" value="NusB_RsmB_TIM44"/>
</dbReference>
<gene>
    <name evidence="6 8" type="primary">nusB</name>
    <name evidence="8" type="ORF">COX41_03095</name>
</gene>
<comment type="similarity">
    <text evidence="1 6">Belongs to the NusB family.</text>
</comment>
<dbReference type="CDD" id="cd00619">
    <property type="entry name" value="Terminator_NusB"/>
    <property type="match status" value="1"/>
</dbReference>
<keyword evidence="5 6" id="KW-0804">Transcription</keyword>
<feature type="domain" description="NusB/RsmB/TIM44" evidence="7">
    <location>
        <begin position="6"/>
        <end position="132"/>
    </location>
</feature>
<evidence type="ECO:0000256" key="3">
    <source>
        <dbReference type="ARBA" id="ARBA00022884"/>
    </source>
</evidence>
<dbReference type="InterPro" id="IPR011605">
    <property type="entry name" value="NusB_fam"/>
</dbReference>
<accession>A0A2G9YJK5</accession>
<dbReference type="SUPFAM" id="SSF48013">
    <property type="entry name" value="NusB-like"/>
    <property type="match status" value="1"/>
</dbReference>
<dbReference type="Gene3D" id="1.10.940.10">
    <property type="entry name" value="NusB-like"/>
    <property type="match status" value="1"/>
</dbReference>
<evidence type="ECO:0000313" key="8">
    <source>
        <dbReference type="EMBL" id="PIP19394.1"/>
    </source>
</evidence>
<dbReference type="Proteomes" id="UP000231292">
    <property type="component" value="Unassembled WGS sequence"/>
</dbReference>
<protein>
    <recommendedName>
        <fullName evidence="6">Transcription antitermination protein NusB</fullName>
    </recommendedName>
    <alternativeName>
        <fullName evidence="6">Antitermination factor NusB</fullName>
    </alternativeName>
</protein>
<dbReference type="GO" id="GO:0031564">
    <property type="term" value="P:transcription antitermination"/>
    <property type="evidence" value="ECO:0007669"/>
    <property type="project" value="UniProtKB-KW"/>
</dbReference>
<evidence type="ECO:0000313" key="9">
    <source>
        <dbReference type="Proteomes" id="UP000231292"/>
    </source>
</evidence>
<dbReference type="PANTHER" id="PTHR11078">
    <property type="entry name" value="N UTILIZATION SUBSTANCE PROTEIN B-RELATED"/>
    <property type="match status" value="1"/>
</dbReference>
<evidence type="ECO:0000256" key="6">
    <source>
        <dbReference type="HAMAP-Rule" id="MF_00073"/>
    </source>
</evidence>
<evidence type="ECO:0000256" key="2">
    <source>
        <dbReference type="ARBA" id="ARBA00022814"/>
    </source>
</evidence>
<evidence type="ECO:0000256" key="5">
    <source>
        <dbReference type="ARBA" id="ARBA00023163"/>
    </source>
</evidence>
<dbReference type="NCBIfam" id="TIGR01951">
    <property type="entry name" value="nusB"/>
    <property type="match status" value="1"/>
</dbReference>
<dbReference type="EMBL" id="PCRK01000070">
    <property type="protein sequence ID" value="PIP19394.1"/>
    <property type="molecule type" value="Genomic_DNA"/>
</dbReference>
<keyword evidence="3 6" id="KW-0694">RNA-binding</keyword>
<organism evidence="8 9">
    <name type="scientific">Candidatus Sherwoodlollariibacterium unditelluris</name>
    <dbReference type="NCBI Taxonomy" id="1974757"/>
    <lineage>
        <taxon>Bacteria</taxon>
        <taxon>Pseudomonadati</taxon>
        <taxon>Candidatus Omnitrophota</taxon>
        <taxon>Candidatus Sherwoodlollariibacterium</taxon>
    </lineage>
</organism>
<sequence>MRKRTKAREFALQILYQMDITRDTPEDALDNFWSAHSAEEIESALKEFASKLVKGAVLHLAEIDKKISQYATNWQLKRMAVVDRNIMRMGCFELIYCEDIPPKVSINEAVDLAKKFSGIEAGKFVNAILDKVKIEKEGAG</sequence>
<comment type="function">
    <text evidence="6">Involved in transcription antitermination. Required for transcription of ribosomal RNA (rRNA) genes. Binds specifically to the boxA antiterminator sequence of the ribosomal RNA (rrn) operons.</text>
</comment>
<dbReference type="PANTHER" id="PTHR11078:SF3">
    <property type="entry name" value="ANTITERMINATION NUSB DOMAIN-CONTAINING PROTEIN"/>
    <property type="match status" value="1"/>
</dbReference>
<dbReference type="GO" id="GO:0005829">
    <property type="term" value="C:cytosol"/>
    <property type="evidence" value="ECO:0007669"/>
    <property type="project" value="TreeGrafter"/>
</dbReference>
<proteinExistence type="inferred from homology"/>
<dbReference type="AlphaFoldDB" id="A0A2G9YJK5"/>
<evidence type="ECO:0000259" key="7">
    <source>
        <dbReference type="Pfam" id="PF01029"/>
    </source>
</evidence>
<dbReference type="GO" id="GO:0006353">
    <property type="term" value="P:DNA-templated transcription termination"/>
    <property type="evidence" value="ECO:0007669"/>
    <property type="project" value="UniProtKB-UniRule"/>
</dbReference>
<keyword evidence="2 6" id="KW-0889">Transcription antitermination</keyword>
<keyword evidence="4 6" id="KW-0805">Transcription regulation</keyword>
<dbReference type="GO" id="GO:0003723">
    <property type="term" value="F:RNA binding"/>
    <property type="evidence" value="ECO:0007669"/>
    <property type="project" value="UniProtKB-UniRule"/>
</dbReference>
<reference evidence="8 9" key="1">
    <citation type="submission" date="2017-09" db="EMBL/GenBank/DDBJ databases">
        <title>Depth-based differentiation of microbial function through sediment-hosted aquifers and enrichment of novel symbionts in the deep terrestrial subsurface.</title>
        <authorList>
            <person name="Probst A.J."/>
            <person name="Ladd B."/>
            <person name="Jarett J.K."/>
            <person name="Geller-Mcgrath D.E."/>
            <person name="Sieber C.M."/>
            <person name="Emerson J.B."/>
            <person name="Anantharaman K."/>
            <person name="Thomas B.C."/>
            <person name="Malmstrom R."/>
            <person name="Stieglmeier M."/>
            <person name="Klingl A."/>
            <person name="Woyke T."/>
            <person name="Ryan C.M."/>
            <person name="Banfield J.F."/>
        </authorList>
    </citation>
    <scope>NUCLEOTIDE SEQUENCE [LARGE SCALE GENOMIC DNA]</scope>
    <source>
        <strain evidence="8">CG23_combo_of_CG06-09_8_20_14_all_41_10</strain>
    </source>
</reference>
<evidence type="ECO:0000256" key="1">
    <source>
        <dbReference type="ARBA" id="ARBA00005952"/>
    </source>
</evidence>
<dbReference type="HAMAP" id="MF_00073">
    <property type="entry name" value="NusB"/>
    <property type="match status" value="1"/>
</dbReference>
<dbReference type="InterPro" id="IPR035926">
    <property type="entry name" value="NusB-like_sf"/>
</dbReference>
<comment type="caution">
    <text evidence="8">The sequence shown here is derived from an EMBL/GenBank/DDBJ whole genome shotgun (WGS) entry which is preliminary data.</text>
</comment>